<name>A0A6A2ZBR3_HIBSY</name>
<evidence type="ECO:0000256" key="4">
    <source>
        <dbReference type="ARBA" id="ARBA00022679"/>
    </source>
</evidence>
<feature type="domain" description="RING-type" evidence="13">
    <location>
        <begin position="52"/>
        <end position="94"/>
    </location>
</feature>
<comment type="caution">
    <text evidence="14">The sequence shown here is derived from an EMBL/GenBank/DDBJ whole genome shotgun (WGS) entry which is preliminary data.</text>
</comment>
<accession>A0A6A2ZBR3</accession>
<comment type="similarity">
    <text evidence="11">Belongs to the RING-type zinc finger family. ATL subfamily.</text>
</comment>
<evidence type="ECO:0000256" key="7">
    <source>
        <dbReference type="ARBA" id="ARBA00022786"/>
    </source>
</evidence>
<evidence type="ECO:0000256" key="11">
    <source>
        <dbReference type="ARBA" id="ARBA00024209"/>
    </source>
</evidence>
<dbReference type="EMBL" id="VEPZ02001172">
    <property type="protein sequence ID" value="KAE8689187.1"/>
    <property type="molecule type" value="Genomic_DNA"/>
</dbReference>
<dbReference type="Gene3D" id="3.30.40.10">
    <property type="entry name" value="Zinc/RING finger domain, C3HC4 (zinc finger)"/>
    <property type="match status" value="1"/>
</dbReference>
<sequence>MKCVIRCSSSITATANASAKLGTAGVEKKALKAFPTMKYTSELKLPGLDSACVICLSEFVAGERVRILPQCNHGFHIRCIDKWLSSHSSCPTCRHCLTATDQKTGVDCNRTESLVQSGPVQEIV</sequence>
<dbReference type="AlphaFoldDB" id="A0A6A2ZBR3"/>
<evidence type="ECO:0000256" key="6">
    <source>
        <dbReference type="ARBA" id="ARBA00022723"/>
    </source>
</evidence>
<keyword evidence="5" id="KW-0812">Transmembrane</keyword>
<dbReference type="PROSITE" id="PS50089">
    <property type="entry name" value="ZF_RING_2"/>
    <property type="match status" value="1"/>
</dbReference>
<dbReference type="CDD" id="cd16461">
    <property type="entry name" value="RING-H2_EL5-like"/>
    <property type="match status" value="1"/>
</dbReference>
<dbReference type="PANTHER" id="PTHR46905:SF5">
    <property type="entry name" value="RING-TYPE E3 UBIQUITIN TRANSFERASE"/>
    <property type="match status" value="1"/>
</dbReference>
<evidence type="ECO:0000313" key="14">
    <source>
        <dbReference type="EMBL" id="KAE8689187.1"/>
    </source>
</evidence>
<dbReference type="GO" id="GO:0016567">
    <property type="term" value="P:protein ubiquitination"/>
    <property type="evidence" value="ECO:0007669"/>
    <property type="project" value="UniProtKB-UniPathway"/>
</dbReference>
<reference evidence="14" key="1">
    <citation type="submission" date="2019-09" db="EMBL/GenBank/DDBJ databases">
        <title>Draft genome information of white flower Hibiscus syriacus.</title>
        <authorList>
            <person name="Kim Y.-M."/>
        </authorList>
    </citation>
    <scope>NUCLEOTIDE SEQUENCE [LARGE SCALE GENOMIC DNA]</scope>
    <source>
        <strain evidence="14">YM2019G1</strain>
    </source>
</reference>
<organism evidence="14 15">
    <name type="scientific">Hibiscus syriacus</name>
    <name type="common">Rose of Sharon</name>
    <dbReference type="NCBI Taxonomy" id="106335"/>
    <lineage>
        <taxon>Eukaryota</taxon>
        <taxon>Viridiplantae</taxon>
        <taxon>Streptophyta</taxon>
        <taxon>Embryophyta</taxon>
        <taxon>Tracheophyta</taxon>
        <taxon>Spermatophyta</taxon>
        <taxon>Magnoliopsida</taxon>
        <taxon>eudicotyledons</taxon>
        <taxon>Gunneridae</taxon>
        <taxon>Pentapetalae</taxon>
        <taxon>rosids</taxon>
        <taxon>malvids</taxon>
        <taxon>Malvales</taxon>
        <taxon>Malvaceae</taxon>
        <taxon>Malvoideae</taxon>
        <taxon>Hibiscus</taxon>
    </lineage>
</organism>
<evidence type="ECO:0000256" key="8">
    <source>
        <dbReference type="ARBA" id="ARBA00022833"/>
    </source>
</evidence>
<dbReference type="SUPFAM" id="SSF57850">
    <property type="entry name" value="RING/U-box"/>
    <property type="match status" value="1"/>
</dbReference>
<keyword evidence="6" id="KW-0479">Metal-binding</keyword>
<keyword evidence="8" id="KW-0862">Zinc</keyword>
<protein>
    <recommendedName>
        <fullName evidence="3">RING-type E3 ubiquitin transferase</fullName>
        <ecNumber evidence="3">2.3.2.27</ecNumber>
    </recommendedName>
</protein>
<keyword evidence="12" id="KW-0863">Zinc-finger</keyword>
<proteinExistence type="inferred from homology"/>
<dbReference type="Proteomes" id="UP000436088">
    <property type="component" value="Unassembled WGS sequence"/>
</dbReference>
<dbReference type="SMART" id="SM00184">
    <property type="entry name" value="RING"/>
    <property type="match status" value="1"/>
</dbReference>
<evidence type="ECO:0000256" key="12">
    <source>
        <dbReference type="PROSITE-ProRule" id="PRU00175"/>
    </source>
</evidence>
<keyword evidence="9" id="KW-1133">Transmembrane helix</keyword>
<dbReference type="UniPathway" id="UPA00143"/>
<evidence type="ECO:0000256" key="2">
    <source>
        <dbReference type="ARBA" id="ARBA00004167"/>
    </source>
</evidence>
<keyword evidence="4" id="KW-0808">Transferase</keyword>
<keyword evidence="10" id="KW-0472">Membrane</keyword>
<dbReference type="GO" id="GO:0061630">
    <property type="term" value="F:ubiquitin protein ligase activity"/>
    <property type="evidence" value="ECO:0007669"/>
    <property type="project" value="UniProtKB-EC"/>
</dbReference>
<comment type="catalytic activity">
    <reaction evidence="1">
        <text>S-ubiquitinyl-[E2 ubiquitin-conjugating enzyme]-L-cysteine + [acceptor protein]-L-lysine = [E2 ubiquitin-conjugating enzyme]-L-cysteine + N(6)-ubiquitinyl-[acceptor protein]-L-lysine.</text>
        <dbReference type="EC" id="2.3.2.27"/>
    </reaction>
</comment>
<evidence type="ECO:0000313" key="15">
    <source>
        <dbReference type="Proteomes" id="UP000436088"/>
    </source>
</evidence>
<dbReference type="Pfam" id="PF13639">
    <property type="entry name" value="zf-RING_2"/>
    <property type="match status" value="1"/>
</dbReference>
<evidence type="ECO:0000256" key="3">
    <source>
        <dbReference type="ARBA" id="ARBA00012483"/>
    </source>
</evidence>
<dbReference type="GO" id="GO:0016020">
    <property type="term" value="C:membrane"/>
    <property type="evidence" value="ECO:0007669"/>
    <property type="project" value="UniProtKB-SubCell"/>
</dbReference>
<gene>
    <name evidence="14" type="ORF">F3Y22_tig00110940pilonHSYRG00093</name>
</gene>
<keyword evidence="15" id="KW-1185">Reference proteome</keyword>
<dbReference type="InterPro" id="IPR044602">
    <property type="entry name" value="ATL10/ATL72-79-like"/>
</dbReference>
<dbReference type="InterPro" id="IPR013083">
    <property type="entry name" value="Znf_RING/FYVE/PHD"/>
</dbReference>
<comment type="subcellular location">
    <subcellularLocation>
        <location evidence="2">Membrane</location>
        <topology evidence="2">Single-pass membrane protein</topology>
    </subcellularLocation>
</comment>
<dbReference type="EC" id="2.3.2.27" evidence="3"/>
<evidence type="ECO:0000256" key="10">
    <source>
        <dbReference type="ARBA" id="ARBA00023136"/>
    </source>
</evidence>
<evidence type="ECO:0000256" key="9">
    <source>
        <dbReference type="ARBA" id="ARBA00022989"/>
    </source>
</evidence>
<dbReference type="InterPro" id="IPR001841">
    <property type="entry name" value="Znf_RING"/>
</dbReference>
<evidence type="ECO:0000259" key="13">
    <source>
        <dbReference type="PROSITE" id="PS50089"/>
    </source>
</evidence>
<keyword evidence="7" id="KW-0833">Ubl conjugation pathway</keyword>
<dbReference type="PANTHER" id="PTHR46905">
    <property type="entry name" value="RING-H2 FINGER PROTEIN ATL78"/>
    <property type="match status" value="1"/>
</dbReference>
<dbReference type="FunFam" id="3.30.40.10:FF:000632">
    <property type="entry name" value="RING-H2 finger protein ATL73"/>
    <property type="match status" value="1"/>
</dbReference>
<evidence type="ECO:0000256" key="1">
    <source>
        <dbReference type="ARBA" id="ARBA00000900"/>
    </source>
</evidence>
<evidence type="ECO:0000256" key="5">
    <source>
        <dbReference type="ARBA" id="ARBA00022692"/>
    </source>
</evidence>
<dbReference type="GO" id="GO:0008270">
    <property type="term" value="F:zinc ion binding"/>
    <property type="evidence" value="ECO:0007669"/>
    <property type="project" value="UniProtKB-KW"/>
</dbReference>